<comment type="similarity">
    <text evidence="7">Belongs to the MurCDEF family.</text>
</comment>
<dbReference type="Proteomes" id="UP000604381">
    <property type="component" value="Unassembled WGS sequence"/>
</dbReference>
<evidence type="ECO:0000256" key="3">
    <source>
        <dbReference type="ARBA" id="ARBA00022490"/>
    </source>
</evidence>
<feature type="domain" description="Mur ligase C-terminal" evidence="9">
    <location>
        <begin position="313"/>
        <end position="429"/>
    </location>
</feature>
<dbReference type="GO" id="GO:0008764">
    <property type="term" value="F:UDP-N-acetylmuramoylalanine-D-glutamate ligase activity"/>
    <property type="evidence" value="ECO:0007669"/>
    <property type="project" value="UniProtKB-UniRule"/>
</dbReference>
<dbReference type="InterPro" id="IPR013221">
    <property type="entry name" value="Mur_ligase_cen"/>
</dbReference>
<dbReference type="SUPFAM" id="SSF53244">
    <property type="entry name" value="MurD-like peptide ligases, peptide-binding domain"/>
    <property type="match status" value="1"/>
</dbReference>
<dbReference type="Gene3D" id="3.40.50.720">
    <property type="entry name" value="NAD(P)-binding Rossmann-like Domain"/>
    <property type="match status" value="1"/>
</dbReference>
<comment type="pathway">
    <text evidence="2 7 8">Cell wall biogenesis; peptidoglycan biosynthesis.</text>
</comment>
<evidence type="ECO:0000256" key="4">
    <source>
        <dbReference type="ARBA" id="ARBA00022598"/>
    </source>
</evidence>
<accession>A0A930XXV8</accession>
<evidence type="ECO:0000256" key="8">
    <source>
        <dbReference type="RuleBase" id="RU003664"/>
    </source>
</evidence>
<dbReference type="Pfam" id="PF21799">
    <property type="entry name" value="MurD-like_N"/>
    <property type="match status" value="1"/>
</dbReference>
<dbReference type="InterPro" id="IPR036615">
    <property type="entry name" value="Mur_ligase_C_dom_sf"/>
</dbReference>
<dbReference type="Pfam" id="PF08245">
    <property type="entry name" value="Mur_ligase_M"/>
    <property type="match status" value="1"/>
</dbReference>
<evidence type="ECO:0000256" key="2">
    <source>
        <dbReference type="ARBA" id="ARBA00004752"/>
    </source>
</evidence>
<name>A0A930XXV8_9GAMM</name>
<dbReference type="EMBL" id="JADHEI010000033">
    <property type="protein sequence ID" value="MBF2735248.1"/>
    <property type="molecule type" value="Genomic_DNA"/>
</dbReference>
<evidence type="ECO:0000259" key="9">
    <source>
        <dbReference type="Pfam" id="PF02875"/>
    </source>
</evidence>
<keyword evidence="6 7" id="KW-0067">ATP-binding</keyword>
<evidence type="ECO:0000256" key="5">
    <source>
        <dbReference type="ARBA" id="ARBA00022741"/>
    </source>
</evidence>
<gene>
    <name evidence="7 11" type="primary">murD</name>
    <name evidence="11" type="ORF">ISN26_04075</name>
</gene>
<comment type="catalytic activity">
    <reaction evidence="7 8">
        <text>UDP-N-acetyl-alpha-D-muramoyl-L-alanine + D-glutamate + ATP = UDP-N-acetyl-alpha-D-muramoyl-L-alanyl-D-glutamate + ADP + phosphate + H(+)</text>
        <dbReference type="Rhea" id="RHEA:16429"/>
        <dbReference type="ChEBI" id="CHEBI:15378"/>
        <dbReference type="ChEBI" id="CHEBI:29986"/>
        <dbReference type="ChEBI" id="CHEBI:30616"/>
        <dbReference type="ChEBI" id="CHEBI:43474"/>
        <dbReference type="ChEBI" id="CHEBI:83898"/>
        <dbReference type="ChEBI" id="CHEBI:83900"/>
        <dbReference type="ChEBI" id="CHEBI:456216"/>
        <dbReference type="EC" id="6.3.2.9"/>
    </reaction>
</comment>
<keyword evidence="7 8" id="KW-0131">Cell cycle</keyword>
<organism evidence="11 12">
    <name type="scientific">Candidatus Amphirhobacter heronislandensis</name>
    <dbReference type="NCBI Taxonomy" id="1732024"/>
    <lineage>
        <taxon>Bacteria</taxon>
        <taxon>Pseudomonadati</taxon>
        <taxon>Pseudomonadota</taxon>
        <taxon>Gammaproteobacteria</taxon>
        <taxon>Candidatus Tethybacterales</taxon>
        <taxon>Candidatus Tethybacteraceae</taxon>
        <taxon>Candidatus Amphirhobacter</taxon>
    </lineage>
</organism>
<dbReference type="SUPFAM" id="SSF51984">
    <property type="entry name" value="MurCD N-terminal domain"/>
    <property type="match status" value="1"/>
</dbReference>
<reference evidence="11" key="1">
    <citation type="submission" date="2020-10" db="EMBL/GenBank/DDBJ databases">
        <title>An improved Amphimedon queenslandica hologenome assembly reveals how three proteobacterial symbionts can extend the metabolic phenotypic of their marine sponge host.</title>
        <authorList>
            <person name="Degnan B."/>
            <person name="Degnan S."/>
            <person name="Xiang X."/>
        </authorList>
    </citation>
    <scope>NUCLEOTIDE SEQUENCE</scope>
    <source>
        <strain evidence="11">AqS2</strain>
    </source>
</reference>
<dbReference type="SUPFAM" id="SSF53623">
    <property type="entry name" value="MurD-like peptide ligases, catalytic domain"/>
    <property type="match status" value="1"/>
</dbReference>
<keyword evidence="7 8" id="KW-0573">Peptidoglycan synthesis</keyword>
<evidence type="ECO:0000256" key="1">
    <source>
        <dbReference type="ARBA" id="ARBA00004496"/>
    </source>
</evidence>
<dbReference type="InterPro" id="IPR005762">
    <property type="entry name" value="MurD"/>
</dbReference>
<keyword evidence="3 7" id="KW-0963">Cytoplasm</keyword>
<comment type="caution">
    <text evidence="11">The sequence shown here is derived from an EMBL/GenBank/DDBJ whole genome shotgun (WGS) entry which is preliminary data.</text>
</comment>
<evidence type="ECO:0000256" key="7">
    <source>
        <dbReference type="HAMAP-Rule" id="MF_00639"/>
    </source>
</evidence>
<dbReference type="GO" id="GO:0005524">
    <property type="term" value="F:ATP binding"/>
    <property type="evidence" value="ECO:0007669"/>
    <property type="project" value="UniProtKB-UniRule"/>
</dbReference>
<keyword evidence="7 8" id="KW-0133">Cell shape</keyword>
<dbReference type="Gene3D" id="3.90.190.20">
    <property type="entry name" value="Mur ligase, C-terminal domain"/>
    <property type="match status" value="1"/>
</dbReference>
<dbReference type="GO" id="GO:0071555">
    <property type="term" value="P:cell wall organization"/>
    <property type="evidence" value="ECO:0007669"/>
    <property type="project" value="UniProtKB-KW"/>
</dbReference>
<feature type="domain" description="Mur ligase central" evidence="10">
    <location>
        <begin position="114"/>
        <end position="247"/>
    </location>
</feature>
<dbReference type="InterPro" id="IPR004101">
    <property type="entry name" value="Mur_ligase_C"/>
</dbReference>
<evidence type="ECO:0000313" key="12">
    <source>
        <dbReference type="Proteomes" id="UP000604381"/>
    </source>
</evidence>
<dbReference type="GO" id="GO:0051301">
    <property type="term" value="P:cell division"/>
    <property type="evidence" value="ECO:0007669"/>
    <property type="project" value="UniProtKB-KW"/>
</dbReference>
<sequence length="462" mass="47614">MDRVLVVQLGRTGLSFVRHYRASGCEVDVVDARAEPAEAAALARSHSGVATRRLDSYQEIAGIAAAYDEIAVSPGVPPAALPPGLEAVGDLDCFLTAFRARWPQERNRPLLIAVTGTNGKSTVAALATRLLCAAGRRAAAVGNIGYPLLDAYHDWQAGGWPDCVVAELSSFQLARLRQPLGADVACLLNCVPDHLDWHGDFASYRAAKAKVFSGAAIGVYSHDDPAAAAEAGAARAAASFGAEGAAASAGWMVNCADIVKRGEARGIPQDGLLRRGIMPLSACAALTIADHAAPELDVEEAAALLARSEGLPHRFSMLAAELDGLSFIDDSKSTNVAAAAAALAAVDGPCVLLAGGEDKGQDFGPLMEAVRAKAAAVIVIDGEDCRLATTLREHGVQPRHCVAMDEAVAAAAAAAREHGAGTVLLSPACSSHDRYADFAARGDAFSAAVARLCGEAGEEGHD</sequence>
<comment type="function">
    <text evidence="7 8">Cell wall formation. Catalyzes the addition of glutamate to the nucleotide precursor UDP-N-acetylmuramoyl-L-alanine (UMA).</text>
</comment>
<dbReference type="PANTHER" id="PTHR43692:SF1">
    <property type="entry name" value="UDP-N-ACETYLMURAMOYLALANINE--D-GLUTAMATE LIGASE"/>
    <property type="match status" value="1"/>
</dbReference>
<protein>
    <recommendedName>
        <fullName evidence="7 8">UDP-N-acetylmuramoylalanine--D-glutamate ligase</fullName>
        <ecNumber evidence="7 8">6.3.2.9</ecNumber>
    </recommendedName>
    <alternativeName>
        <fullName evidence="7">D-glutamic acid-adding enzyme</fullName>
    </alternativeName>
    <alternativeName>
        <fullName evidence="7">UDP-N-acetylmuramoyl-L-alanyl-D-glutamate synthetase</fullName>
    </alternativeName>
</protein>
<dbReference type="HAMAP" id="MF_00639">
    <property type="entry name" value="MurD"/>
    <property type="match status" value="1"/>
</dbReference>
<keyword evidence="4 7" id="KW-0436">Ligase</keyword>
<proteinExistence type="inferred from homology"/>
<keyword evidence="7 8" id="KW-0961">Cell wall biogenesis/degradation</keyword>
<evidence type="ECO:0000313" key="11">
    <source>
        <dbReference type="EMBL" id="MBF2735248.1"/>
    </source>
</evidence>
<keyword evidence="5 7" id="KW-0547">Nucleotide-binding</keyword>
<comment type="subcellular location">
    <subcellularLocation>
        <location evidence="1 7 8">Cytoplasm</location>
    </subcellularLocation>
</comment>
<dbReference type="NCBIfam" id="TIGR01087">
    <property type="entry name" value="murD"/>
    <property type="match status" value="1"/>
</dbReference>
<evidence type="ECO:0000256" key="6">
    <source>
        <dbReference type="ARBA" id="ARBA00022840"/>
    </source>
</evidence>
<dbReference type="EC" id="6.3.2.9" evidence="7 8"/>
<dbReference type="PANTHER" id="PTHR43692">
    <property type="entry name" value="UDP-N-ACETYLMURAMOYLALANINE--D-GLUTAMATE LIGASE"/>
    <property type="match status" value="1"/>
</dbReference>
<dbReference type="GO" id="GO:0009252">
    <property type="term" value="P:peptidoglycan biosynthetic process"/>
    <property type="evidence" value="ECO:0007669"/>
    <property type="project" value="UniProtKB-UniRule"/>
</dbReference>
<dbReference type="Gene3D" id="3.40.1190.10">
    <property type="entry name" value="Mur-like, catalytic domain"/>
    <property type="match status" value="1"/>
</dbReference>
<dbReference type="Pfam" id="PF02875">
    <property type="entry name" value="Mur_ligase_C"/>
    <property type="match status" value="1"/>
</dbReference>
<evidence type="ECO:0000259" key="10">
    <source>
        <dbReference type="Pfam" id="PF08245"/>
    </source>
</evidence>
<dbReference type="InterPro" id="IPR036565">
    <property type="entry name" value="Mur-like_cat_sf"/>
</dbReference>
<dbReference type="AlphaFoldDB" id="A0A930XXV8"/>
<keyword evidence="7 8" id="KW-0132">Cell division</keyword>
<feature type="binding site" evidence="7">
    <location>
        <begin position="116"/>
        <end position="122"/>
    </location>
    <ligand>
        <name>ATP</name>
        <dbReference type="ChEBI" id="CHEBI:30616"/>
    </ligand>
</feature>
<dbReference type="GO" id="GO:0008360">
    <property type="term" value="P:regulation of cell shape"/>
    <property type="evidence" value="ECO:0007669"/>
    <property type="project" value="UniProtKB-KW"/>
</dbReference>
<keyword evidence="12" id="KW-1185">Reference proteome</keyword>
<dbReference type="GO" id="GO:0005737">
    <property type="term" value="C:cytoplasm"/>
    <property type="evidence" value="ECO:0007669"/>
    <property type="project" value="UniProtKB-SubCell"/>
</dbReference>